<dbReference type="GO" id="GO:0005829">
    <property type="term" value="C:cytosol"/>
    <property type="evidence" value="ECO:0007669"/>
    <property type="project" value="TreeGrafter"/>
</dbReference>
<dbReference type="PANTHER" id="PTHR43690:SF18">
    <property type="entry name" value="INSULIN-DEGRADING ENZYME-RELATED"/>
    <property type="match status" value="1"/>
</dbReference>
<evidence type="ECO:0000259" key="10">
    <source>
        <dbReference type="Pfam" id="PF16187"/>
    </source>
</evidence>
<keyword evidence="5" id="KW-0862">Zinc</keyword>
<dbReference type="Pfam" id="PF22456">
    <property type="entry name" value="PqqF-like_C_4"/>
    <property type="match status" value="1"/>
</dbReference>
<accession>A0AAV5GF85</accession>
<dbReference type="GO" id="GO:0043171">
    <property type="term" value="P:peptide catabolic process"/>
    <property type="evidence" value="ECO:0007669"/>
    <property type="project" value="TreeGrafter"/>
</dbReference>
<dbReference type="GO" id="GO:0051603">
    <property type="term" value="P:proteolysis involved in protein catabolic process"/>
    <property type="evidence" value="ECO:0007669"/>
    <property type="project" value="TreeGrafter"/>
</dbReference>
<dbReference type="Gene3D" id="3.30.830.10">
    <property type="entry name" value="Metalloenzyme, LuxS/M16 peptidase-like"/>
    <property type="match status" value="4"/>
</dbReference>
<evidence type="ECO:0000256" key="2">
    <source>
        <dbReference type="ARBA" id="ARBA00022670"/>
    </source>
</evidence>
<dbReference type="Pfam" id="PF00675">
    <property type="entry name" value="Peptidase_M16"/>
    <property type="match status" value="1"/>
</dbReference>
<evidence type="ECO:0000256" key="7">
    <source>
        <dbReference type="RuleBase" id="RU004447"/>
    </source>
</evidence>
<comment type="similarity">
    <text evidence="1 7">Belongs to the peptidase M16 family.</text>
</comment>
<sequence length="1082" mass="122206">MTITDPNYRPDAPPAFIARPGSALDHLSPSWTRMPAKDGLPAYAMYTGELEKSQNDTRDYRIIMLENGLEAIIVSDPTTDKAAAAMDVKVGHLSDPEDLPGLAHFCEHLMFMGTEKARSYALRAASSYPAENDYTEFLTQHSGSSNAFTGMDQTNYFFDVAPAHLKPALDRFAQFFISPLFDPSCTEREANAVHSENSKNLQSDMWRLYQLDKSTSSRKHAFWRFGTGDRNTLWDEPLKRGIDVRQRLIEWCEKHYSANLCKLAVVTKDSLDETTATIVSQFAAVPNRTLSPPSFLGSPYTSDELGRTIFVKTVKDSRMLELSFPWPDEADLYASKPGSFLSHLVGHEGKGSVLSYLKLKGWANGMSAGAGNNGAAGFDFFKINVDLTKDGLAHYEDVAAAIFAYIALLRTHPPAEWAFLEVAQLSQLAFKFKEKSPPSSTVSRLSQMMARPYPRAKVLSAPWICTEWFPARTIQLLETMTPDNCRLLLAARDEVGGRTYGQKEQWYGTEYTIEKMADRILQSGKSADAYPELALPEPNPLVPQNLDIKDKVEVAQPARRPLNLRNTPVSRVWHKKDDRWWIPRAGVFFLFRSPLIDSSALASVQTRFFTELIRDSLQEYSYDAELAGMSYSFEQAADGVLLTLDGYDDKLAVLVDVIVQRMRDYKVDEQRFALIHDQLKRLYENFRLEQPYQHVGIDGAHLTTAVSYPIEDKLAALDHITPASLQEHARAVFGRCHIESLVHGNVRRSEALELARIVEDAFKPEPLTAAELKSRQALVVPEGVWLARRPVPNPLDANTAVEQFTYVGDLSDDALRVRLSVFGTIMSEPLFDDLRGKQQLGYIVSSGPRKSIAFMGLRVIVQSERDGPFIESRINQFWEDFRVKLDEMSEAEFDKYKESVIARKLEDHKNMWQESSALWVDIHSGWYDFEQRWRDAELVKQLTKADIVSFFHTYFFATPSNPIRRLSIHLDCQRLTPEQCASLGPALVQADVPVDAAQLQQFAATRPTVDQAKVFAEQYLRSNGKGDAEVARLLDEIERLRTLPVPEGYTLIEDREKWRAGLEKAPHAHPVAEYSDLFPAKL</sequence>
<name>A0AAV5GF85_9BASI</name>
<dbReference type="AlphaFoldDB" id="A0AAV5GF85"/>
<keyword evidence="6" id="KW-0482">Metalloprotease</keyword>
<dbReference type="Proteomes" id="UP001342314">
    <property type="component" value="Unassembled WGS sequence"/>
</dbReference>
<keyword evidence="13" id="KW-1185">Reference proteome</keyword>
<dbReference type="Pfam" id="PF05193">
    <property type="entry name" value="Peptidase_M16_C"/>
    <property type="match status" value="1"/>
</dbReference>
<dbReference type="EMBL" id="BQKY01000003">
    <property type="protein sequence ID" value="GJN88405.1"/>
    <property type="molecule type" value="Genomic_DNA"/>
</dbReference>
<dbReference type="InterPro" id="IPR007863">
    <property type="entry name" value="Peptidase_M16_C"/>
</dbReference>
<reference evidence="12 13" key="1">
    <citation type="submission" date="2021-12" db="EMBL/GenBank/DDBJ databases">
        <title>High titer production of polyol ester of fatty acids by Rhodotorula paludigena BS15 towards product separation-free biomass refinery.</title>
        <authorList>
            <person name="Mano J."/>
            <person name="Ono H."/>
            <person name="Tanaka T."/>
            <person name="Naito K."/>
            <person name="Sushida H."/>
            <person name="Ike M."/>
            <person name="Tokuyasu K."/>
            <person name="Kitaoka M."/>
        </authorList>
    </citation>
    <scope>NUCLEOTIDE SEQUENCE [LARGE SCALE GENOMIC DNA]</scope>
    <source>
        <strain evidence="12 13">BS15</strain>
    </source>
</reference>
<evidence type="ECO:0000256" key="4">
    <source>
        <dbReference type="ARBA" id="ARBA00022801"/>
    </source>
</evidence>
<dbReference type="SUPFAM" id="SSF63411">
    <property type="entry name" value="LuxS/MPP-like metallohydrolase"/>
    <property type="match status" value="4"/>
</dbReference>
<protein>
    <submittedName>
        <fullName evidence="12">Uncharacterized protein</fullName>
    </submittedName>
</protein>
<organism evidence="12 13">
    <name type="scientific">Rhodotorula paludigena</name>
    <dbReference type="NCBI Taxonomy" id="86838"/>
    <lineage>
        <taxon>Eukaryota</taxon>
        <taxon>Fungi</taxon>
        <taxon>Dikarya</taxon>
        <taxon>Basidiomycota</taxon>
        <taxon>Pucciniomycotina</taxon>
        <taxon>Microbotryomycetes</taxon>
        <taxon>Sporidiobolales</taxon>
        <taxon>Sporidiobolaceae</taxon>
        <taxon>Rhodotorula</taxon>
    </lineage>
</organism>
<dbReference type="InterPro" id="IPR050626">
    <property type="entry name" value="Peptidase_M16"/>
</dbReference>
<dbReference type="FunFam" id="3.30.830.10:FF:000005">
    <property type="entry name" value="nardilysin isoform X1"/>
    <property type="match status" value="1"/>
</dbReference>
<dbReference type="FunFam" id="3.30.830.10:FF:000003">
    <property type="entry name" value="Insulin-degrading enzyme"/>
    <property type="match status" value="1"/>
</dbReference>
<dbReference type="PROSITE" id="PS00143">
    <property type="entry name" value="INSULINASE"/>
    <property type="match status" value="1"/>
</dbReference>
<dbReference type="GO" id="GO:0005739">
    <property type="term" value="C:mitochondrion"/>
    <property type="evidence" value="ECO:0007669"/>
    <property type="project" value="TreeGrafter"/>
</dbReference>
<dbReference type="InterPro" id="IPR054734">
    <property type="entry name" value="PqqF-like_C_4"/>
</dbReference>
<dbReference type="PANTHER" id="PTHR43690">
    <property type="entry name" value="NARDILYSIN"/>
    <property type="match status" value="1"/>
</dbReference>
<evidence type="ECO:0000256" key="5">
    <source>
        <dbReference type="ARBA" id="ARBA00022833"/>
    </source>
</evidence>
<dbReference type="InterPro" id="IPR011765">
    <property type="entry name" value="Pept_M16_N"/>
</dbReference>
<evidence type="ECO:0000256" key="3">
    <source>
        <dbReference type="ARBA" id="ARBA00022723"/>
    </source>
</evidence>
<dbReference type="InterPro" id="IPR032632">
    <property type="entry name" value="Peptidase_M16_M"/>
</dbReference>
<feature type="domain" description="Peptidase M16 N-terminal" evidence="8">
    <location>
        <begin position="72"/>
        <end position="215"/>
    </location>
</feature>
<evidence type="ECO:0000313" key="12">
    <source>
        <dbReference type="EMBL" id="GJN88405.1"/>
    </source>
</evidence>
<dbReference type="GO" id="GO:0046872">
    <property type="term" value="F:metal ion binding"/>
    <property type="evidence" value="ECO:0007669"/>
    <property type="project" value="UniProtKB-KW"/>
</dbReference>
<keyword evidence="4" id="KW-0378">Hydrolase</keyword>
<keyword evidence="2" id="KW-0645">Protease</keyword>
<evidence type="ECO:0000256" key="1">
    <source>
        <dbReference type="ARBA" id="ARBA00007261"/>
    </source>
</evidence>
<dbReference type="InterPro" id="IPR011249">
    <property type="entry name" value="Metalloenz_LuxS/M16"/>
</dbReference>
<dbReference type="GO" id="GO:0004222">
    <property type="term" value="F:metalloendopeptidase activity"/>
    <property type="evidence" value="ECO:0007669"/>
    <property type="project" value="InterPro"/>
</dbReference>
<feature type="domain" description="Coenzyme PQQ synthesis protein F-like C-terminal lobe" evidence="11">
    <location>
        <begin position="823"/>
        <end position="919"/>
    </location>
</feature>
<evidence type="ECO:0000313" key="13">
    <source>
        <dbReference type="Proteomes" id="UP001342314"/>
    </source>
</evidence>
<evidence type="ECO:0000259" key="8">
    <source>
        <dbReference type="Pfam" id="PF00675"/>
    </source>
</evidence>
<evidence type="ECO:0000259" key="11">
    <source>
        <dbReference type="Pfam" id="PF22456"/>
    </source>
</evidence>
<dbReference type="FunFam" id="3.30.830.10:FF:000004">
    <property type="entry name" value="Putative insulin-degrading enzyme"/>
    <property type="match status" value="1"/>
</dbReference>
<comment type="caution">
    <text evidence="12">The sequence shown here is derived from an EMBL/GenBank/DDBJ whole genome shotgun (WGS) entry which is preliminary data.</text>
</comment>
<evidence type="ECO:0000256" key="6">
    <source>
        <dbReference type="ARBA" id="ARBA00023049"/>
    </source>
</evidence>
<gene>
    <name evidence="12" type="ORF">Rhopal_001371-T1</name>
</gene>
<feature type="domain" description="Peptidase M16 middle/third" evidence="10">
    <location>
        <begin position="430"/>
        <end position="716"/>
    </location>
</feature>
<dbReference type="InterPro" id="IPR001431">
    <property type="entry name" value="Pept_M16_Zn_BS"/>
</dbReference>
<keyword evidence="3" id="KW-0479">Metal-binding</keyword>
<proteinExistence type="inferred from homology"/>
<feature type="domain" description="Peptidase M16 C-terminal" evidence="9">
    <location>
        <begin position="245"/>
        <end position="421"/>
    </location>
</feature>
<evidence type="ECO:0000259" key="9">
    <source>
        <dbReference type="Pfam" id="PF05193"/>
    </source>
</evidence>
<dbReference type="Pfam" id="PF16187">
    <property type="entry name" value="Peptidase_M16_M"/>
    <property type="match status" value="1"/>
</dbReference>